<feature type="compositionally biased region" description="Basic and acidic residues" evidence="1">
    <location>
        <begin position="156"/>
        <end position="165"/>
    </location>
</feature>
<dbReference type="Proteomes" id="UP000000495">
    <property type="component" value="Chromosome"/>
</dbReference>
<reference evidence="2 3" key="2">
    <citation type="journal article" date="2011" name="Mol. Biol. Evol.">
        <title>Unity in variety--the pan-genome of the Chlamydiae.</title>
        <authorList>
            <person name="Collingro A."/>
            <person name="Tischler P."/>
            <person name="Weinmaier T."/>
            <person name="Penz T."/>
            <person name="Heinz E."/>
            <person name="Brunham R.C."/>
            <person name="Read T.D."/>
            <person name="Bavoil P.M."/>
            <person name="Sachse K."/>
            <person name="Kahane S."/>
            <person name="Friedman M.G."/>
            <person name="Rattei T."/>
            <person name="Myers G.S."/>
            <person name="Horn M."/>
        </authorList>
    </citation>
    <scope>NUCLEOTIDE SEQUENCE [LARGE SCALE GENOMIC DNA]</scope>
    <source>
        <strain evidence="3">UV7</strain>
    </source>
</reference>
<feature type="compositionally biased region" description="Basic and acidic residues" evidence="1">
    <location>
        <begin position="261"/>
        <end position="272"/>
    </location>
</feature>
<protein>
    <submittedName>
        <fullName evidence="2">Uncharacterized protein</fullName>
    </submittedName>
</protein>
<evidence type="ECO:0000313" key="3">
    <source>
        <dbReference type="Proteomes" id="UP000000495"/>
    </source>
</evidence>
<dbReference type="KEGG" id="puv:PUV_15040"/>
<gene>
    <name evidence="2" type="ordered locus">PUV_15040</name>
</gene>
<dbReference type="HOGENOM" id="CLU_789522_0_0_0"/>
<feature type="compositionally biased region" description="Basic and acidic residues" evidence="1">
    <location>
        <begin position="194"/>
        <end position="206"/>
    </location>
</feature>
<feature type="compositionally biased region" description="Acidic residues" evidence="1">
    <location>
        <begin position="338"/>
        <end position="351"/>
    </location>
</feature>
<feature type="region of interest" description="Disordered" evidence="1">
    <location>
        <begin position="130"/>
        <end position="298"/>
    </location>
</feature>
<evidence type="ECO:0000313" key="2">
    <source>
        <dbReference type="EMBL" id="CCB86454.1"/>
    </source>
</evidence>
<dbReference type="EMBL" id="FR872580">
    <property type="protein sequence ID" value="CCB86454.1"/>
    <property type="molecule type" value="Genomic_DNA"/>
</dbReference>
<accession>F8KZU5</accession>
<dbReference type="AlphaFoldDB" id="F8KZU5"/>
<evidence type="ECO:0000256" key="1">
    <source>
        <dbReference type="SAM" id="MobiDB-lite"/>
    </source>
</evidence>
<dbReference type="RefSeq" id="WP_006342578.1">
    <property type="nucleotide sequence ID" value="NC_015702.1"/>
</dbReference>
<feature type="compositionally biased region" description="Pro residues" evidence="1">
    <location>
        <begin position="136"/>
        <end position="145"/>
    </location>
</feature>
<keyword evidence="3" id="KW-1185">Reference proteome</keyword>
<name>F8KZU5_PARAV</name>
<feature type="compositionally biased region" description="Acidic residues" evidence="1">
    <location>
        <begin position="280"/>
        <end position="293"/>
    </location>
</feature>
<sequence>MEKIQLDNHGDFIERSCKVNNNEELLHYLKKENSPKIKSIALFFSRLGHFLTSLSWVNEEKIKKTYKPLADELESKLIAFEEKTEPYTEEQDKEIKETAKKVSTISKLYLGTRFKAKLEEFMHVDRWNKLSSGPSSRPPAPPRPPRVYGQIGTTDHAPDSAKIDDNSDQPSSQTKPPAPPRPPRVYGQIGATDHAPDSAKIDDNSDRPSSQTKPPAPPRPPRVYGQPLKTDNATDPTKIDSNPDPLPTRSREAPIRQNNANKDEDFLKALEKNRRRAVGDDGDIDNEEEDEVEISVNQDKEVKQPLVKKEGQGQNPIALKIIKEMKARNLVDSQDQPEGVEPETENDDWKV</sequence>
<feature type="region of interest" description="Disordered" evidence="1">
    <location>
        <begin position="328"/>
        <end position="351"/>
    </location>
</feature>
<dbReference type="STRING" id="765952.PUV_15040"/>
<proteinExistence type="predicted"/>
<organism evidence="2 3">
    <name type="scientific">Parachlamydia acanthamoebae (strain UV7)</name>
    <dbReference type="NCBI Taxonomy" id="765952"/>
    <lineage>
        <taxon>Bacteria</taxon>
        <taxon>Pseudomonadati</taxon>
        <taxon>Chlamydiota</taxon>
        <taxon>Chlamydiia</taxon>
        <taxon>Parachlamydiales</taxon>
        <taxon>Parachlamydiaceae</taxon>
        <taxon>Parachlamydia</taxon>
    </lineage>
</organism>
<reference key="1">
    <citation type="journal article" date="2011" name="Mol. Biol. Evol.">
        <title>Unity in variety -- the pan-genome of the Chlamydiae.</title>
        <authorList>
            <person name="Collingro A."/>
            <person name="Tischler P."/>
            <person name="Weinmaier T."/>
            <person name="Penz T."/>
            <person name="Heinz E."/>
            <person name="Brunham R.C."/>
            <person name="Read T.D."/>
            <person name="Bavoil P.M."/>
            <person name="Sachse K."/>
            <person name="Kahane S."/>
            <person name="Friedman M.G."/>
            <person name="Rattei T."/>
            <person name="Myers G.S.A."/>
            <person name="Horn M."/>
        </authorList>
    </citation>
    <scope>NUCLEOTIDE SEQUENCE</scope>
    <source>
        <strain>UV7</strain>
    </source>
</reference>